<dbReference type="PANTHER" id="PTHR43479">
    <property type="entry name" value="ACREF/ENVCD OPERON REPRESSOR-RELATED"/>
    <property type="match status" value="1"/>
</dbReference>
<dbReference type="Pfam" id="PF22604">
    <property type="entry name" value="TetR_HI_0893_C"/>
    <property type="match status" value="1"/>
</dbReference>
<evidence type="ECO:0000313" key="4">
    <source>
        <dbReference type="EMBL" id="SDH55320.1"/>
    </source>
</evidence>
<evidence type="ECO:0000256" key="1">
    <source>
        <dbReference type="ARBA" id="ARBA00023125"/>
    </source>
</evidence>
<dbReference type="InterPro" id="IPR023772">
    <property type="entry name" value="DNA-bd_HTH_TetR-type_CS"/>
</dbReference>
<dbReference type="CDD" id="cd00093">
    <property type="entry name" value="HTH_XRE"/>
    <property type="match status" value="1"/>
</dbReference>
<dbReference type="InterPro" id="IPR036271">
    <property type="entry name" value="Tet_transcr_reg_TetR-rel_C_sf"/>
</dbReference>
<keyword evidence="5" id="KW-1185">Reference proteome</keyword>
<dbReference type="SUPFAM" id="SSF48498">
    <property type="entry name" value="Tetracyclin repressor-like, C-terminal domain"/>
    <property type="match status" value="1"/>
</dbReference>
<feature type="DNA-binding region" description="H-T-H motif" evidence="2">
    <location>
        <begin position="40"/>
        <end position="59"/>
    </location>
</feature>
<dbReference type="PANTHER" id="PTHR43479:SF11">
    <property type="entry name" value="ACREF_ENVCD OPERON REPRESSOR-RELATED"/>
    <property type="match status" value="1"/>
</dbReference>
<name>A0A1G8DDA0_9VIBR</name>
<dbReference type="AlphaFoldDB" id="A0A1G8DDA0"/>
<dbReference type="PRINTS" id="PR00455">
    <property type="entry name" value="HTHTETR"/>
</dbReference>
<protein>
    <submittedName>
        <fullName evidence="4">Transcriptional regulator, TetR family</fullName>
    </submittedName>
</protein>
<dbReference type="Gene3D" id="1.10.357.10">
    <property type="entry name" value="Tetracycline Repressor, domain 2"/>
    <property type="match status" value="1"/>
</dbReference>
<dbReference type="EMBL" id="FNDD01000019">
    <property type="protein sequence ID" value="SDH55320.1"/>
    <property type="molecule type" value="Genomic_DNA"/>
</dbReference>
<dbReference type="InterPro" id="IPR054422">
    <property type="entry name" value="TetR-like_HI_0893_C"/>
</dbReference>
<dbReference type="InterPro" id="IPR009057">
    <property type="entry name" value="Homeodomain-like_sf"/>
</dbReference>
<dbReference type="PROSITE" id="PS01081">
    <property type="entry name" value="HTH_TETR_1"/>
    <property type="match status" value="1"/>
</dbReference>
<dbReference type="Proteomes" id="UP000198854">
    <property type="component" value="Unassembled WGS sequence"/>
</dbReference>
<accession>A0A1G8DDA0</accession>
<dbReference type="Pfam" id="PF00440">
    <property type="entry name" value="TetR_N"/>
    <property type="match status" value="1"/>
</dbReference>
<evidence type="ECO:0000256" key="2">
    <source>
        <dbReference type="PROSITE-ProRule" id="PRU00335"/>
    </source>
</evidence>
<dbReference type="PROSITE" id="PS50977">
    <property type="entry name" value="HTH_TETR_2"/>
    <property type="match status" value="1"/>
</dbReference>
<evidence type="ECO:0000313" key="5">
    <source>
        <dbReference type="Proteomes" id="UP000198854"/>
    </source>
</evidence>
<dbReference type="GO" id="GO:0003677">
    <property type="term" value="F:DNA binding"/>
    <property type="evidence" value="ECO:0007669"/>
    <property type="project" value="UniProtKB-UniRule"/>
</dbReference>
<keyword evidence="1 2" id="KW-0238">DNA-binding</keyword>
<feature type="domain" description="HTH tetR-type" evidence="3">
    <location>
        <begin position="17"/>
        <end position="77"/>
    </location>
</feature>
<dbReference type="InterPro" id="IPR001387">
    <property type="entry name" value="Cro/C1-type_HTH"/>
</dbReference>
<dbReference type="InterPro" id="IPR050624">
    <property type="entry name" value="HTH-type_Tx_Regulator"/>
</dbReference>
<reference evidence="4 5" key="1">
    <citation type="submission" date="2016-10" db="EMBL/GenBank/DDBJ databases">
        <authorList>
            <person name="de Groot N.N."/>
        </authorList>
    </citation>
    <scope>NUCLEOTIDE SEQUENCE [LARGE SCALE GENOMIC DNA]</scope>
    <source>
        <strain evidence="4 5">CGMCC 1.10228</strain>
    </source>
</reference>
<evidence type="ECO:0000259" key="3">
    <source>
        <dbReference type="PROSITE" id="PS50977"/>
    </source>
</evidence>
<proteinExistence type="predicted"/>
<sequence length="202" mass="22930">MNEHSFIYIFMSKPLSPEKYTQIIEAAEKLIAEVGFGGLSMQKVANRAGIAAGTIYRYFTDKEHLLRQVRKHVAHRIADAIQHGLDADMSIKQKHRTICLNIWNLNESNTSVISNRAQYESLPTLGDKSIQSLEKQLFSQVHQILDQGKQQGFIKPLDNETLMHLSFSPIVMMLTKQRQGILSIQDSIDDIINASWDAIITH</sequence>
<dbReference type="STRING" id="861298.SAMN04488136_11955"/>
<dbReference type="InterPro" id="IPR001647">
    <property type="entry name" value="HTH_TetR"/>
</dbReference>
<organism evidence="4 5">
    <name type="scientific">Vibrio xiamenensis</name>
    <dbReference type="NCBI Taxonomy" id="861298"/>
    <lineage>
        <taxon>Bacteria</taxon>
        <taxon>Pseudomonadati</taxon>
        <taxon>Pseudomonadota</taxon>
        <taxon>Gammaproteobacteria</taxon>
        <taxon>Vibrionales</taxon>
        <taxon>Vibrionaceae</taxon>
        <taxon>Vibrio</taxon>
    </lineage>
</organism>
<dbReference type="SUPFAM" id="SSF46689">
    <property type="entry name" value="Homeodomain-like"/>
    <property type="match status" value="1"/>
</dbReference>
<gene>
    <name evidence="4" type="ORF">SAMN04488136_11955</name>
</gene>